<evidence type="ECO:0000313" key="1">
    <source>
        <dbReference type="EMBL" id="MBA8828296.1"/>
    </source>
</evidence>
<reference evidence="1 2" key="1">
    <citation type="submission" date="2020-07" db="EMBL/GenBank/DDBJ databases">
        <title>Sequencing the genomes of 1000 actinobacteria strains.</title>
        <authorList>
            <person name="Klenk H.-P."/>
        </authorList>
    </citation>
    <scope>NUCLEOTIDE SEQUENCE [LARGE SCALE GENOMIC DNA]</scope>
    <source>
        <strain evidence="1 2">DSM 23737</strain>
    </source>
</reference>
<dbReference type="AlphaFoldDB" id="A0A7W3JSB4"/>
<gene>
    <name evidence="1" type="ORF">FB555_000367</name>
</gene>
<organism evidence="1 2">
    <name type="scientific">Alpinimonas psychrophila</name>
    <dbReference type="NCBI Taxonomy" id="748908"/>
    <lineage>
        <taxon>Bacteria</taxon>
        <taxon>Bacillati</taxon>
        <taxon>Actinomycetota</taxon>
        <taxon>Actinomycetes</taxon>
        <taxon>Micrococcales</taxon>
        <taxon>Microbacteriaceae</taxon>
        <taxon>Alpinimonas</taxon>
    </lineage>
</organism>
<comment type="caution">
    <text evidence="1">The sequence shown here is derived from an EMBL/GenBank/DDBJ whole genome shotgun (WGS) entry which is preliminary data.</text>
</comment>
<keyword evidence="2" id="KW-1185">Reference proteome</keyword>
<dbReference type="EMBL" id="JACGWU010000001">
    <property type="protein sequence ID" value="MBA8828296.1"/>
    <property type="molecule type" value="Genomic_DNA"/>
</dbReference>
<proteinExistence type="predicted"/>
<accession>A0A7W3JSB4</accession>
<sequence>MRVSPYYSINPSDPDVHHVHGNCPTGQRIPAHNKRAGTNGYRLCKVCAGM</sequence>
<protein>
    <submittedName>
        <fullName evidence="1">Uncharacterized protein</fullName>
    </submittedName>
</protein>
<name>A0A7W3JSB4_9MICO</name>
<dbReference type="Proteomes" id="UP000524237">
    <property type="component" value="Unassembled WGS sequence"/>
</dbReference>
<evidence type="ECO:0000313" key="2">
    <source>
        <dbReference type="Proteomes" id="UP000524237"/>
    </source>
</evidence>